<dbReference type="AlphaFoldDB" id="A0A9P8MTE7"/>
<evidence type="ECO:0000256" key="5">
    <source>
        <dbReference type="ARBA" id="ARBA00022679"/>
    </source>
</evidence>
<keyword evidence="9" id="KW-1185">Reference proteome</keyword>
<dbReference type="PANTHER" id="PTHR10488">
    <property type="entry name" value="GLYCINE AMIDINOTRANSFERASE, MITOCHONDRIAL"/>
    <property type="match status" value="1"/>
</dbReference>
<dbReference type="GO" id="GO:0006601">
    <property type="term" value="P:creatine biosynthetic process"/>
    <property type="evidence" value="ECO:0007669"/>
    <property type="project" value="TreeGrafter"/>
</dbReference>
<evidence type="ECO:0000256" key="7">
    <source>
        <dbReference type="ARBA" id="ARBA00033346"/>
    </source>
</evidence>
<dbReference type="EMBL" id="JAIZPD010000014">
    <property type="protein sequence ID" value="KAH0958872.1"/>
    <property type="molecule type" value="Genomic_DNA"/>
</dbReference>
<dbReference type="Gene3D" id="3.75.10.10">
    <property type="entry name" value="L-arginine/glycine Amidinotransferase, Chain A"/>
    <property type="match status" value="1"/>
</dbReference>
<evidence type="ECO:0000256" key="6">
    <source>
        <dbReference type="ARBA" id="ARBA00031403"/>
    </source>
</evidence>
<evidence type="ECO:0000256" key="2">
    <source>
        <dbReference type="ARBA" id="ARBA00006943"/>
    </source>
</evidence>
<dbReference type="PANTHER" id="PTHR10488:SF1">
    <property type="entry name" value="GLYCINE AMIDINOTRANSFERASE, MITOCHONDRIAL"/>
    <property type="match status" value="1"/>
</dbReference>
<evidence type="ECO:0000256" key="3">
    <source>
        <dbReference type="ARBA" id="ARBA00012351"/>
    </source>
</evidence>
<accession>A0A9P8MTE7</accession>
<dbReference type="Proteomes" id="UP000824596">
    <property type="component" value="Unassembled WGS sequence"/>
</dbReference>
<comment type="caution">
    <text evidence="8">The sequence shown here is derived from an EMBL/GenBank/DDBJ whole genome shotgun (WGS) entry which is preliminary data.</text>
</comment>
<gene>
    <name evidence="8" type="ORF">HRG_09917</name>
</gene>
<reference evidence="8" key="1">
    <citation type="submission" date="2021-09" db="EMBL/GenBank/DDBJ databases">
        <title>A high-quality genome of the endoparasitic fungus Hirsutella rhossiliensis with a comparison of Hirsutella genomes reveals transposable elements contributing to genome size variation.</title>
        <authorList>
            <person name="Lin R."/>
            <person name="Jiao Y."/>
            <person name="Sun X."/>
            <person name="Ling J."/>
            <person name="Xie B."/>
            <person name="Cheng X."/>
        </authorList>
    </citation>
    <scope>NUCLEOTIDE SEQUENCE</scope>
    <source>
        <strain evidence="8">HR02</strain>
    </source>
</reference>
<dbReference type="EC" id="2.1.4.1" evidence="3"/>
<organism evidence="8 9">
    <name type="scientific">Hirsutella rhossiliensis</name>
    <dbReference type="NCBI Taxonomy" id="111463"/>
    <lineage>
        <taxon>Eukaryota</taxon>
        <taxon>Fungi</taxon>
        <taxon>Dikarya</taxon>
        <taxon>Ascomycota</taxon>
        <taxon>Pezizomycotina</taxon>
        <taxon>Sordariomycetes</taxon>
        <taxon>Hypocreomycetidae</taxon>
        <taxon>Hypocreales</taxon>
        <taxon>Ophiocordycipitaceae</taxon>
        <taxon>Hirsutella</taxon>
    </lineage>
</organism>
<evidence type="ECO:0000313" key="9">
    <source>
        <dbReference type="Proteomes" id="UP000824596"/>
    </source>
</evidence>
<protein>
    <recommendedName>
        <fullName evidence="4">Glycine amidinotransferase, mitochondrial</fullName>
        <ecNumber evidence="3">2.1.4.1</ecNumber>
    </recommendedName>
    <alternativeName>
        <fullName evidence="6">L-arginine:glycine amidinotransferase</fullName>
    </alternativeName>
    <alternativeName>
        <fullName evidence="7">Transamidinase</fullName>
    </alternativeName>
</protein>
<dbReference type="GO" id="GO:0005758">
    <property type="term" value="C:mitochondrial intermembrane space"/>
    <property type="evidence" value="ECO:0007669"/>
    <property type="project" value="TreeGrafter"/>
</dbReference>
<dbReference type="GO" id="GO:0015068">
    <property type="term" value="F:glycine amidinotransferase activity"/>
    <property type="evidence" value="ECO:0007669"/>
    <property type="project" value="UniProtKB-EC"/>
</dbReference>
<proteinExistence type="inferred from homology"/>
<evidence type="ECO:0000313" key="8">
    <source>
        <dbReference type="EMBL" id="KAH0958872.1"/>
    </source>
</evidence>
<name>A0A9P8MTE7_9HYPO</name>
<dbReference type="GeneID" id="68359046"/>
<keyword evidence="5" id="KW-0808">Transferase</keyword>
<evidence type="ECO:0000256" key="4">
    <source>
        <dbReference type="ARBA" id="ARBA00016069"/>
    </source>
</evidence>
<dbReference type="InterPro" id="IPR033195">
    <property type="entry name" value="AmidinoTrfase"/>
</dbReference>
<comment type="pathway">
    <text evidence="1">Amine and polyamine biosynthesis; creatine biosynthesis; creatine from L-arginine and glycine: step 1/2.</text>
</comment>
<dbReference type="OrthoDB" id="10264242at2759"/>
<evidence type="ECO:0000256" key="1">
    <source>
        <dbReference type="ARBA" id="ARBA00004858"/>
    </source>
</evidence>
<dbReference type="SUPFAM" id="SSF55909">
    <property type="entry name" value="Pentein"/>
    <property type="match status" value="1"/>
</dbReference>
<dbReference type="RefSeq" id="XP_044716385.1">
    <property type="nucleotide sequence ID" value="XM_044868388.1"/>
</dbReference>
<comment type="similarity">
    <text evidence="2">Belongs to the amidinotransferase family.</text>
</comment>
<sequence>MLISIISASQVSGNFPTMTAGTPLFSASNGWSPLKAVIVGRAEHSAFPPEPPYMIATTMPEEHFAEFWPSNPFLAEIVAKAQWELDNFASLLEKHGVRVYRPKEVD</sequence>